<evidence type="ECO:0000256" key="8">
    <source>
        <dbReference type="PROSITE-ProRule" id="PRU00552"/>
    </source>
</evidence>
<dbReference type="SUPFAM" id="SSF52540">
    <property type="entry name" value="P-loop containing nucleoside triphosphate hydrolases"/>
    <property type="match status" value="1"/>
</dbReference>
<feature type="short sequence motif" description="Q motif" evidence="8">
    <location>
        <begin position="438"/>
        <end position="466"/>
    </location>
</feature>
<gene>
    <name evidence="13" type="ORF">LGLO00237_LOCUS8172</name>
</gene>
<dbReference type="GO" id="GO:0005524">
    <property type="term" value="F:ATP binding"/>
    <property type="evidence" value="ECO:0007669"/>
    <property type="project" value="UniProtKB-KW"/>
</dbReference>
<protein>
    <recommendedName>
        <fullName evidence="1">RNA helicase</fullName>
        <ecNumber evidence="1">3.6.4.13</ecNumber>
    </recommendedName>
</protein>
<dbReference type="InterPro" id="IPR014014">
    <property type="entry name" value="RNA_helicase_DEAD_Q_motif"/>
</dbReference>
<organism evidence="13">
    <name type="scientific">Lotharella globosa</name>
    <dbReference type="NCBI Taxonomy" id="91324"/>
    <lineage>
        <taxon>Eukaryota</taxon>
        <taxon>Sar</taxon>
        <taxon>Rhizaria</taxon>
        <taxon>Cercozoa</taxon>
        <taxon>Chlorarachniophyceae</taxon>
        <taxon>Lotharella</taxon>
    </lineage>
</organism>
<feature type="compositionally biased region" description="Gly residues" evidence="9">
    <location>
        <begin position="876"/>
        <end position="888"/>
    </location>
</feature>
<keyword evidence="3" id="KW-0378">Hydrolase</keyword>
<dbReference type="EMBL" id="HBIV01010916">
    <property type="protein sequence ID" value="CAE0656454.1"/>
    <property type="molecule type" value="Transcribed_RNA"/>
</dbReference>
<comment type="catalytic activity">
    <reaction evidence="7">
        <text>ATP + H2O = ADP + phosphate + H(+)</text>
        <dbReference type="Rhea" id="RHEA:13065"/>
        <dbReference type="ChEBI" id="CHEBI:15377"/>
        <dbReference type="ChEBI" id="CHEBI:15378"/>
        <dbReference type="ChEBI" id="CHEBI:30616"/>
        <dbReference type="ChEBI" id="CHEBI:43474"/>
        <dbReference type="ChEBI" id="CHEBI:456216"/>
        <dbReference type="EC" id="3.6.4.13"/>
    </reaction>
</comment>
<feature type="compositionally biased region" description="Acidic residues" evidence="9">
    <location>
        <begin position="285"/>
        <end position="297"/>
    </location>
</feature>
<dbReference type="AlphaFoldDB" id="A0A7S4DLH6"/>
<feature type="domain" description="Helicase ATP-binding" evidence="10">
    <location>
        <begin position="469"/>
        <end position="667"/>
    </location>
</feature>
<dbReference type="CDD" id="cd17967">
    <property type="entry name" value="DEADc_DDX3_DDX4"/>
    <property type="match status" value="1"/>
</dbReference>
<dbReference type="PANTHER" id="PTHR47958">
    <property type="entry name" value="ATP-DEPENDENT RNA HELICASE DBP3"/>
    <property type="match status" value="1"/>
</dbReference>
<evidence type="ECO:0000259" key="10">
    <source>
        <dbReference type="PROSITE" id="PS51192"/>
    </source>
</evidence>
<evidence type="ECO:0000256" key="3">
    <source>
        <dbReference type="ARBA" id="ARBA00022801"/>
    </source>
</evidence>
<evidence type="ECO:0000259" key="11">
    <source>
        <dbReference type="PROSITE" id="PS51194"/>
    </source>
</evidence>
<evidence type="ECO:0000256" key="9">
    <source>
        <dbReference type="SAM" id="MobiDB-lite"/>
    </source>
</evidence>
<accession>A0A7S4DLH6</accession>
<feature type="region of interest" description="Disordered" evidence="9">
    <location>
        <begin position="860"/>
        <end position="919"/>
    </location>
</feature>
<dbReference type="GO" id="GO:0003723">
    <property type="term" value="F:RNA binding"/>
    <property type="evidence" value="ECO:0007669"/>
    <property type="project" value="UniProtKB-KW"/>
</dbReference>
<dbReference type="FunFam" id="3.40.50.300:FF:000397">
    <property type="entry name" value="Probable ATP-dependent RNA helicase DDX4"/>
    <property type="match status" value="1"/>
</dbReference>
<dbReference type="Pfam" id="PF00270">
    <property type="entry name" value="DEAD"/>
    <property type="match status" value="1"/>
</dbReference>
<reference evidence="13" key="1">
    <citation type="submission" date="2021-01" db="EMBL/GenBank/DDBJ databases">
        <authorList>
            <person name="Corre E."/>
            <person name="Pelletier E."/>
            <person name="Niang G."/>
            <person name="Scheremetjew M."/>
            <person name="Finn R."/>
            <person name="Kale V."/>
            <person name="Holt S."/>
            <person name="Cochrane G."/>
            <person name="Meng A."/>
            <person name="Brown T."/>
            <person name="Cohen L."/>
        </authorList>
    </citation>
    <scope>NUCLEOTIDE SEQUENCE</scope>
    <source>
        <strain evidence="13">CCCM811</strain>
    </source>
</reference>
<dbReference type="InterPro" id="IPR044763">
    <property type="entry name" value="Ded1/Dbp1_DEADc"/>
</dbReference>
<feature type="compositionally biased region" description="Low complexity" evidence="9">
    <location>
        <begin position="66"/>
        <end position="82"/>
    </location>
</feature>
<dbReference type="InterPro" id="IPR027417">
    <property type="entry name" value="P-loop_NTPase"/>
</dbReference>
<evidence type="ECO:0000256" key="6">
    <source>
        <dbReference type="ARBA" id="ARBA00022884"/>
    </source>
</evidence>
<feature type="domain" description="Helicase C-terminal" evidence="11">
    <location>
        <begin position="694"/>
        <end position="837"/>
    </location>
</feature>
<feature type="region of interest" description="Disordered" evidence="9">
    <location>
        <begin position="257"/>
        <end position="414"/>
    </location>
</feature>
<name>A0A7S4DLH6_9EUKA</name>
<evidence type="ECO:0000256" key="7">
    <source>
        <dbReference type="ARBA" id="ARBA00047984"/>
    </source>
</evidence>
<evidence type="ECO:0000256" key="1">
    <source>
        <dbReference type="ARBA" id="ARBA00012552"/>
    </source>
</evidence>
<dbReference type="PROSITE" id="PS51195">
    <property type="entry name" value="Q_MOTIF"/>
    <property type="match status" value="1"/>
</dbReference>
<dbReference type="GO" id="GO:0016787">
    <property type="term" value="F:hydrolase activity"/>
    <property type="evidence" value="ECO:0007669"/>
    <property type="project" value="UniProtKB-KW"/>
</dbReference>
<feature type="region of interest" description="Disordered" evidence="9">
    <location>
        <begin position="1"/>
        <end position="171"/>
    </location>
</feature>
<feature type="compositionally biased region" description="Basic residues" evidence="9">
    <location>
        <begin position="37"/>
        <end position="46"/>
    </location>
</feature>
<keyword evidence="6" id="KW-0694">RNA-binding</keyword>
<dbReference type="PROSITE" id="PS51194">
    <property type="entry name" value="HELICASE_CTER"/>
    <property type="match status" value="1"/>
</dbReference>
<dbReference type="EC" id="3.6.4.13" evidence="1"/>
<dbReference type="CDD" id="cd18787">
    <property type="entry name" value="SF2_C_DEAD"/>
    <property type="match status" value="1"/>
</dbReference>
<sequence>MENTKRTKGRGRGRGRGSRGRGRGRRGRKGGGGGRGGQRRRYRPKTSSHGTDPSTPRKEQPRAVEAPVPVNQQVPNVNAAPQGRGRDSSRGMNGPSQEPRVSGGGGRRGNRYTYRGGRGGRRRERKGSYKDSRDSDEEYDRNSKRWLRKNEETPVPVQDRAPEMPSASAARRVEAGVERVAVGVTPASNPQPICGPVSRGAVGGPIGPIGSVVRAPIGPFTAAVPGGPPPPAGEPPRSILDRVQVPATEIRQMLTGNHINPASDTPPDPVADPDVPEIQYSDPPEQQEQDGDGELDISIDYSDPVLDCPSLAQNAAAEPATRSAGVEAQATAEAEPSEKKNLVGRKAEPDAKAKEEEAKKRKAKCDADTTAKAKAKEEDKKQEQGDNGVKWRKLQPGPRNTRDEERLFSGKAPSGINFDKYDDVQVQVRGRDVPKPHEAFNEANFHELLLANINLANFSKPTPVQKFSIPICREKRDLMACAQTGSGKTGGFLFPILQGMLEDSENKLNEAGSHYGSRFNRGRSRRFCAPECLILSPTRELAMQIHKEAEKFSYRTPLATVCVFGGEDIRRQVDALKRGCNICIATPGRLVDLISRRRVVSMSKIRYLCFDEADRMLDMGFEPQIRQIIQDSDMPEKEHRQTLMFSATFPKPIQKLAQDFLRDYVFLSVGRVGATCSLITQKLQYAEESKKKEALIRVLPKCSGLTLIFVERKKSADYLTEWLYEKGWEAVSIHGDRSQDQRRMALDAFKTGRCPILVATDVAARGLDIDNVTDVINYDMPSSIDTYVHRIGRTGRRGNLGTSITFINERNRNVLHDLFHSLRENKQETPDWFVKLYRSSGTLRTSYRSSSRFGAADVRQSEQEANVPLGKAQVGLSGGGKIQGGNDGWGDDGDADADGGWGNPAEEAKTVEGDGWDSD</sequence>
<evidence type="ECO:0000259" key="12">
    <source>
        <dbReference type="PROSITE" id="PS51195"/>
    </source>
</evidence>
<dbReference type="InterPro" id="IPR014001">
    <property type="entry name" value="Helicase_ATP-bd"/>
</dbReference>
<dbReference type="InterPro" id="IPR001650">
    <property type="entry name" value="Helicase_C-like"/>
</dbReference>
<evidence type="ECO:0000256" key="2">
    <source>
        <dbReference type="ARBA" id="ARBA00022741"/>
    </source>
</evidence>
<dbReference type="SMART" id="SM00487">
    <property type="entry name" value="DEXDc"/>
    <property type="match status" value="1"/>
</dbReference>
<dbReference type="GO" id="GO:0003724">
    <property type="term" value="F:RNA helicase activity"/>
    <property type="evidence" value="ECO:0007669"/>
    <property type="project" value="UniProtKB-EC"/>
</dbReference>
<keyword evidence="4" id="KW-0347">Helicase</keyword>
<dbReference type="SMART" id="SM00490">
    <property type="entry name" value="HELICc"/>
    <property type="match status" value="1"/>
</dbReference>
<proteinExistence type="predicted"/>
<dbReference type="InterPro" id="IPR011545">
    <property type="entry name" value="DEAD/DEAH_box_helicase_dom"/>
</dbReference>
<feature type="domain" description="DEAD-box RNA helicase Q" evidence="12">
    <location>
        <begin position="438"/>
        <end position="466"/>
    </location>
</feature>
<evidence type="ECO:0000256" key="5">
    <source>
        <dbReference type="ARBA" id="ARBA00022840"/>
    </source>
</evidence>
<keyword evidence="5" id="KW-0067">ATP-binding</keyword>
<feature type="compositionally biased region" description="Basic and acidic residues" evidence="9">
    <location>
        <begin position="140"/>
        <end position="152"/>
    </location>
</feature>
<keyword evidence="2" id="KW-0547">Nucleotide-binding</keyword>
<feature type="compositionally biased region" description="Basic residues" evidence="9">
    <location>
        <begin position="1"/>
        <end position="29"/>
    </location>
</feature>
<dbReference type="PROSITE" id="PS51192">
    <property type="entry name" value="HELICASE_ATP_BIND_1"/>
    <property type="match status" value="1"/>
</dbReference>
<dbReference type="FunFam" id="3.40.50.300:FF:000008">
    <property type="entry name" value="ATP-dependent RNA helicase RhlB"/>
    <property type="match status" value="1"/>
</dbReference>
<evidence type="ECO:0000256" key="4">
    <source>
        <dbReference type="ARBA" id="ARBA00022806"/>
    </source>
</evidence>
<feature type="compositionally biased region" description="Basic and acidic residues" evidence="9">
    <location>
        <begin position="336"/>
        <end position="384"/>
    </location>
</feature>
<dbReference type="Gene3D" id="3.40.50.300">
    <property type="entry name" value="P-loop containing nucleotide triphosphate hydrolases"/>
    <property type="match status" value="2"/>
</dbReference>
<evidence type="ECO:0000313" key="13">
    <source>
        <dbReference type="EMBL" id="CAE0656454.1"/>
    </source>
</evidence>
<dbReference type="Pfam" id="PF00271">
    <property type="entry name" value="Helicase_C"/>
    <property type="match status" value="1"/>
</dbReference>